<sequence length="250" mass="28988">MFGQKTVKGRIIDENLDELPGVVIYSKDTVLLGETDIDGYFEISIPKETTKLSFNFIGYETAIASIPDTCNYLEVVLLQSTTYHYKSSRKVDRLRKKEFDKLPELHRAAKSKDLFLREHPCYRREFEPIKSRLDEISKHLKAKRQENRRRFKALVIGDTIRIPFSGTFRSDGTDRTSLTVFSYVVGDSDFKCLIEGVVLDKNKRKNGYNIVYRITSTNLCKYDSIIYNGRDVVPGEVLTHNMKYFKILTK</sequence>
<dbReference type="InterPro" id="IPR008969">
    <property type="entry name" value="CarboxyPept-like_regulatory"/>
</dbReference>
<keyword evidence="2" id="KW-1185">Reference proteome</keyword>
<gene>
    <name evidence="1" type="ORF">PKOR_09445</name>
</gene>
<proteinExistence type="predicted"/>
<dbReference type="KEGG" id="pko:PKOR_09445"/>
<dbReference type="Pfam" id="PF13715">
    <property type="entry name" value="CarbopepD_reg_2"/>
    <property type="match status" value="1"/>
</dbReference>
<reference evidence="1 2" key="1">
    <citation type="journal article" date="2015" name="Sci. Rep.">
        <title>Unraveling adaptation of Pontibacter korlensis to radiation and infertility in desert through complete genome and comparative transcriptomic analysis.</title>
        <authorList>
            <person name="Dai J."/>
            <person name="Dai W."/>
            <person name="Qiu C."/>
            <person name="Yang Z."/>
            <person name="Zhang Y."/>
            <person name="Zhou M."/>
            <person name="Zhang L."/>
            <person name="Fang C."/>
            <person name="Gao Q."/>
            <person name="Yang Q."/>
            <person name="Li X."/>
            <person name="Wang Z."/>
            <person name="Wang Z."/>
            <person name="Jia Z."/>
            <person name="Chen X."/>
        </authorList>
    </citation>
    <scope>NUCLEOTIDE SEQUENCE [LARGE SCALE GENOMIC DNA]</scope>
    <source>
        <strain evidence="1 2">X14-1T</strain>
    </source>
</reference>
<dbReference type="SUPFAM" id="SSF49464">
    <property type="entry name" value="Carboxypeptidase regulatory domain-like"/>
    <property type="match status" value="1"/>
</dbReference>
<evidence type="ECO:0000313" key="2">
    <source>
        <dbReference type="Proteomes" id="UP000033109"/>
    </source>
</evidence>
<evidence type="ECO:0000313" key="1">
    <source>
        <dbReference type="EMBL" id="AKD03306.1"/>
    </source>
</evidence>
<organism evidence="1 2">
    <name type="scientific">Pontibacter korlensis</name>
    <dbReference type="NCBI Taxonomy" id="400092"/>
    <lineage>
        <taxon>Bacteria</taxon>
        <taxon>Pseudomonadati</taxon>
        <taxon>Bacteroidota</taxon>
        <taxon>Cytophagia</taxon>
        <taxon>Cytophagales</taxon>
        <taxon>Hymenobacteraceae</taxon>
        <taxon>Pontibacter</taxon>
    </lineage>
</organism>
<dbReference type="HOGENOM" id="CLU_1110612_0_0_10"/>
<name>A0A0E3UX59_9BACT</name>
<dbReference type="Proteomes" id="UP000033109">
    <property type="component" value="Chromosome"/>
</dbReference>
<evidence type="ECO:0008006" key="3">
    <source>
        <dbReference type="Google" id="ProtNLM"/>
    </source>
</evidence>
<dbReference type="EMBL" id="CP009621">
    <property type="protein sequence ID" value="AKD03306.1"/>
    <property type="molecule type" value="Genomic_DNA"/>
</dbReference>
<dbReference type="STRING" id="400092.PKOR_09445"/>
<protein>
    <recommendedName>
        <fullName evidence="3">Carboxypeptidase-like regulatory domain-containing protein</fullName>
    </recommendedName>
</protein>
<dbReference type="PATRIC" id="fig|400092.3.peg.2075"/>
<accession>A0A0E3UX59</accession>
<dbReference type="AlphaFoldDB" id="A0A0E3UX59"/>